<gene>
    <name evidence="6" type="ORF">GCM10023172_05420</name>
</gene>
<proteinExistence type="predicted"/>
<evidence type="ECO:0000256" key="1">
    <source>
        <dbReference type="ARBA" id="ARBA00004141"/>
    </source>
</evidence>
<dbReference type="RefSeq" id="WP_208130508.1">
    <property type="nucleotide sequence ID" value="NZ_BAABGQ010000003.1"/>
</dbReference>
<accession>A0ABP8PYQ6</accession>
<dbReference type="EMBL" id="BAABGQ010000003">
    <property type="protein sequence ID" value="GAA4494750.1"/>
    <property type="molecule type" value="Genomic_DNA"/>
</dbReference>
<evidence type="ECO:0000313" key="6">
    <source>
        <dbReference type="EMBL" id="GAA4494750.1"/>
    </source>
</evidence>
<feature type="transmembrane region" description="Helical" evidence="5">
    <location>
        <begin position="104"/>
        <end position="121"/>
    </location>
</feature>
<evidence type="ECO:0000256" key="4">
    <source>
        <dbReference type="ARBA" id="ARBA00023136"/>
    </source>
</evidence>
<evidence type="ECO:0000256" key="2">
    <source>
        <dbReference type="ARBA" id="ARBA00022692"/>
    </source>
</evidence>
<comment type="caution">
    <text evidence="6">The sequence shown here is derived from an EMBL/GenBank/DDBJ whole genome shotgun (WGS) entry which is preliminary data.</text>
</comment>
<comment type="subcellular location">
    <subcellularLocation>
        <location evidence="1">Membrane</location>
        <topology evidence="1">Multi-pass membrane protein</topology>
    </subcellularLocation>
</comment>
<reference evidence="7" key="1">
    <citation type="journal article" date="2019" name="Int. J. Syst. Evol. Microbiol.">
        <title>The Global Catalogue of Microorganisms (GCM) 10K type strain sequencing project: providing services to taxonomists for standard genome sequencing and annotation.</title>
        <authorList>
            <consortium name="The Broad Institute Genomics Platform"/>
            <consortium name="The Broad Institute Genome Sequencing Center for Infectious Disease"/>
            <person name="Wu L."/>
            <person name="Ma J."/>
        </authorList>
    </citation>
    <scope>NUCLEOTIDE SEQUENCE [LARGE SCALE GENOMIC DNA]</scope>
    <source>
        <strain evidence="7">JCM 17841</strain>
    </source>
</reference>
<evidence type="ECO:0000256" key="5">
    <source>
        <dbReference type="SAM" id="Phobius"/>
    </source>
</evidence>
<evidence type="ECO:0008006" key="8">
    <source>
        <dbReference type="Google" id="ProtNLM"/>
    </source>
</evidence>
<protein>
    <recommendedName>
        <fullName evidence="8">DoxX family protein</fullName>
    </recommendedName>
</protein>
<keyword evidence="2 5" id="KW-0812">Transmembrane</keyword>
<keyword evidence="7" id="KW-1185">Reference proteome</keyword>
<organism evidence="6 7">
    <name type="scientific">Hymenobacter ginsengisoli</name>
    <dbReference type="NCBI Taxonomy" id="1051626"/>
    <lineage>
        <taxon>Bacteria</taxon>
        <taxon>Pseudomonadati</taxon>
        <taxon>Bacteroidota</taxon>
        <taxon>Cytophagia</taxon>
        <taxon>Cytophagales</taxon>
        <taxon>Hymenobacteraceae</taxon>
        <taxon>Hymenobacter</taxon>
    </lineage>
</organism>
<keyword evidence="3 5" id="KW-1133">Transmembrane helix</keyword>
<dbReference type="Proteomes" id="UP001501243">
    <property type="component" value="Unassembled WGS sequence"/>
</dbReference>
<evidence type="ECO:0000256" key="3">
    <source>
        <dbReference type="ARBA" id="ARBA00022989"/>
    </source>
</evidence>
<evidence type="ECO:0000313" key="7">
    <source>
        <dbReference type="Proteomes" id="UP001501243"/>
    </source>
</evidence>
<dbReference type="Pfam" id="PF07681">
    <property type="entry name" value="DoxX"/>
    <property type="match status" value="1"/>
</dbReference>
<name>A0ABP8PYQ6_9BACT</name>
<keyword evidence="4 5" id="KW-0472">Membrane</keyword>
<sequence length="137" mass="14716">MKLTNFELAFLLGRLLLGLNFLLHGLVRIPKLTVFRAGIVKEFAAAPLPPGLVSAYATALPFVEGGIGLLLVLGLFTRPALVAAMLVIMSLLVGSSLLEKWNLVGDQMLYGLFIITLVLHLQRNRLCLDPLSAPGPG</sequence>
<dbReference type="InterPro" id="IPR032808">
    <property type="entry name" value="DoxX"/>
</dbReference>